<dbReference type="Proteomes" id="UP000001514">
    <property type="component" value="Unassembled WGS sequence"/>
</dbReference>
<name>D8SS07_SELML</name>
<evidence type="ECO:0000313" key="2">
    <source>
        <dbReference type="Proteomes" id="UP000001514"/>
    </source>
</evidence>
<dbReference type="Gramene" id="EFJ12881">
    <property type="protein sequence ID" value="EFJ12881"/>
    <property type="gene ID" value="SELMODRAFT_451458"/>
</dbReference>
<evidence type="ECO:0000313" key="1">
    <source>
        <dbReference type="EMBL" id="EFJ12881.1"/>
    </source>
</evidence>
<gene>
    <name evidence="1" type="ORF">SELMODRAFT_451458</name>
</gene>
<dbReference type="KEGG" id="smo:SELMODRAFT_451458"/>
<dbReference type="InParanoid" id="D8SS07"/>
<sequence length="118" mass="13312">MLCLSDDESKKAARSLGRDFVDIKQVVKVQIEIPLEDVKYCRVVNMSLVPNIPHSWPAHAGGAASVRHGVAEVRDNNKRGCACLERDLIDQNPNLGDDFEVRCYFRRFSQIAKLFGPR</sequence>
<dbReference type="EMBL" id="GL377636">
    <property type="protein sequence ID" value="EFJ12881.1"/>
    <property type="molecule type" value="Genomic_DNA"/>
</dbReference>
<proteinExistence type="predicted"/>
<dbReference type="AlphaFoldDB" id="D8SS07"/>
<accession>D8SS07</accession>
<dbReference type="HOGENOM" id="CLU_2077174_0_0_1"/>
<organism evidence="2">
    <name type="scientific">Selaginella moellendorffii</name>
    <name type="common">Spikemoss</name>
    <dbReference type="NCBI Taxonomy" id="88036"/>
    <lineage>
        <taxon>Eukaryota</taxon>
        <taxon>Viridiplantae</taxon>
        <taxon>Streptophyta</taxon>
        <taxon>Embryophyta</taxon>
        <taxon>Tracheophyta</taxon>
        <taxon>Lycopodiopsida</taxon>
        <taxon>Selaginellales</taxon>
        <taxon>Selaginellaceae</taxon>
        <taxon>Selaginella</taxon>
    </lineage>
</organism>
<protein>
    <submittedName>
        <fullName evidence="1">Uncharacterized protein</fullName>
    </submittedName>
</protein>
<keyword evidence="2" id="KW-1185">Reference proteome</keyword>
<reference evidence="1 2" key="1">
    <citation type="journal article" date="2011" name="Science">
        <title>The Selaginella genome identifies genetic changes associated with the evolution of vascular plants.</title>
        <authorList>
            <person name="Banks J.A."/>
            <person name="Nishiyama T."/>
            <person name="Hasebe M."/>
            <person name="Bowman J.L."/>
            <person name="Gribskov M."/>
            <person name="dePamphilis C."/>
            <person name="Albert V.A."/>
            <person name="Aono N."/>
            <person name="Aoyama T."/>
            <person name="Ambrose B.A."/>
            <person name="Ashton N.W."/>
            <person name="Axtell M.J."/>
            <person name="Barker E."/>
            <person name="Barker M.S."/>
            <person name="Bennetzen J.L."/>
            <person name="Bonawitz N.D."/>
            <person name="Chapple C."/>
            <person name="Cheng C."/>
            <person name="Correa L.G."/>
            <person name="Dacre M."/>
            <person name="DeBarry J."/>
            <person name="Dreyer I."/>
            <person name="Elias M."/>
            <person name="Engstrom E.M."/>
            <person name="Estelle M."/>
            <person name="Feng L."/>
            <person name="Finet C."/>
            <person name="Floyd S.K."/>
            <person name="Frommer W.B."/>
            <person name="Fujita T."/>
            <person name="Gramzow L."/>
            <person name="Gutensohn M."/>
            <person name="Harholt J."/>
            <person name="Hattori M."/>
            <person name="Heyl A."/>
            <person name="Hirai T."/>
            <person name="Hiwatashi Y."/>
            <person name="Ishikawa M."/>
            <person name="Iwata M."/>
            <person name="Karol K.G."/>
            <person name="Koehler B."/>
            <person name="Kolukisaoglu U."/>
            <person name="Kubo M."/>
            <person name="Kurata T."/>
            <person name="Lalonde S."/>
            <person name="Li K."/>
            <person name="Li Y."/>
            <person name="Litt A."/>
            <person name="Lyons E."/>
            <person name="Manning G."/>
            <person name="Maruyama T."/>
            <person name="Michael T.P."/>
            <person name="Mikami K."/>
            <person name="Miyazaki S."/>
            <person name="Morinaga S."/>
            <person name="Murata T."/>
            <person name="Mueller-Roeber B."/>
            <person name="Nelson D.R."/>
            <person name="Obara M."/>
            <person name="Oguri Y."/>
            <person name="Olmstead R.G."/>
            <person name="Onodera N."/>
            <person name="Petersen B.L."/>
            <person name="Pils B."/>
            <person name="Prigge M."/>
            <person name="Rensing S.A."/>
            <person name="Riano-Pachon D.M."/>
            <person name="Roberts A.W."/>
            <person name="Sato Y."/>
            <person name="Scheller H.V."/>
            <person name="Schulz B."/>
            <person name="Schulz C."/>
            <person name="Shakirov E.V."/>
            <person name="Shibagaki N."/>
            <person name="Shinohara N."/>
            <person name="Shippen D.E."/>
            <person name="Soerensen I."/>
            <person name="Sotooka R."/>
            <person name="Sugimoto N."/>
            <person name="Sugita M."/>
            <person name="Sumikawa N."/>
            <person name="Tanurdzic M."/>
            <person name="Theissen G."/>
            <person name="Ulvskov P."/>
            <person name="Wakazuki S."/>
            <person name="Weng J.K."/>
            <person name="Willats W.W."/>
            <person name="Wipf D."/>
            <person name="Wolf P.G."/>
            <person name="Yang L."/>
            <person name="Zimmer A.D."/>
            <person name="Zhu Q."/>
            <person name="Mitros T."/>
            <person name="Hellsten U."/>
            <person name="Loque D."/>
            <person name="Otillar R."/>
            <person name="Salamov A."/>
            <person name="Schmutz J."/>
            <person name="Shapiro H."/>
            <person name="Lindquist E."/>
            <person name="Lucas S."/>
            <person name="Rokhsar D."/>
            <person name="Grigoriev I.V."/>
        </authorList>
    </citation>
    <scope>NUCLEOTIDE SEQUENCE [LARGE SCALE GENOMIC DNA]</scope>
</reference>